<dbReference type="OrthoDB" id="1442375at2"/>
<keyword evidence="4" id="KW-0723">Serine/threonine-protein kinase</keyword>
<organism evidence="4 5">
    <name type="scientific">Uabimicrobium amorphum</name>
    <dbReference type="NCBI Taxonomy" id="2596890"/>
    <lineage>
        <taxon>Bacteria</taxon>
        <taxon>Pseudomonadati</taxon>
        <taxon>Planctomycetota</taxon>
        <taxon>Candidatus Uabimicrobiia</taxon>
        <taxon>Candidatus Uabimicrobiales</taxon>
        <taxon>Candidatus Uabimicrobiaceae</taxon>
        <taxon>Candidatus Uabimicrobium</taxon>
    </lineage>
</organism>
<dbReference type="SMART" id="SM00220">
    <property type="entry name" value="S_TKc"/>
    <property type="match status" value="1"/>
</dbReference>
<keyword evidence="4" id="KW-0418">Kinase</keyword>
<proteinExistence type="predicted"/>
<feature type="domain" description="Protein kinase" evidence="3">
    <location>
        <begin position="17"/>
        <end position="268"/>
    </location>
</feature>
<feature type="transmembrane region" description="Helical" evidence="2">
    <location>
        <begin position="421"/>
        <end position="442"/>
    </location>
</feature>
<dbReference type="AlphaFoldDB" id="A0A5S9F2R7"/>
<accession>A0A5S9F2R7</accession>
<dbReference type="PROSITE" id="PS50011">
    <property type="entry name" value="PROTEIN_KINASE_DOM"/>
    <property type="match status" value="1"/>
</dbReference>
<dbReference type="KEGG" id="uam:UABAM_02117"/>
<evidence type="ECO:0000313" key="5">
    <source>
        <dbReference type="Proteomes" id="UP000326354"/>
    </source>
</evidence>
<gene>
    <name evidence="4" type="ORF">UABAM_02117</name>
</gene>
<evidence type="ECO:0000256" key="1">
    <source>
        <dbReference type="SAM" id="MobiDB-lite"/>
    </source>
</evidence>
<dbReference type="InterPro" id="IPR011009">
    <property type="entry name" value="Kinase-like_dom_sf"/>
</dbReference>
<name>A0A5S9F2R7_UABAM</name>
<dbReference type="RefSeq" id="WP_151967947.1">
    <property type="nucleotide sequence ID" value="NZ_AP019860.1"/>
</dbReference>
<dbReference type="Gene3D" id="1.10.510.10">
    <property type="entry name" value="Transferase(Phosphotransferase) domain 1"/>
    <property type="match status" value="1"/>
</dbReference>
<dbReference type="EMBL" id="AP019860">
    <property type="protein sequence ID" value="BBM83762.1"/>
    <property type="molecule type" value="Genomic_DNA"/>
</dbReference>
<dbReference type="SUPFAM" id="SSF56112">
    <property type="entry name" value="Protein kinase-like (PK-like)"/>
    <property type="match status" value="1"/>
</dbReference>
<feature type="region of interest" description="Disordered" evidence="1">
    <location>
        <begin position="384"/>
        <end position="417"/>
    </location>
</feature>
<dbReference type="PANTHER" id="PTHR24345">
    <property type="entry name" value="SERINE/THREONINE-PROTEIN KINASE PLK"/>
    <property type="match status" value="1"/>
</dbReference>
<feature type="compositionally biased region" description="Basic residues" evidence="1">
    <location>
        <begin position="392"/>
        <end position="401"/>
    </location>
</feature>
<sequence>MSTLTLFYQDVQKISGYTVVEEIHAKSTTRIYKVRANSEYFALKIVDQSSKPQRIQRFKRELQFLQLFASVSGVPCVYKYGNIHNNPYYVMEYVEGSSLTACAKKCLAEREALQIIKNLCVVVKQIHEKQVLHCNLSPANILLSQNQVFVIGFGSCVRCVELTQSTDIVGRLHYLSPEQVNGNIEKLGPWSDTYSLGAILYFLLTANAPFDAPSEVEVIHNLATCNLRSVKDYGIQISQKCQSIVERALSQDISDRYQSMNELLIDVMCCMDIQGSSNATIVQQNIDPSAIFREEPQNSSSQATKPFAINDLPPLPDDLSLVDRFAMNDLPPIANDLPLVDQFVERDPLPVVSESLPNFSPTIDVADENKALLPVTENKFVEKSVAKEAPKRPRTKTRRYSKMPAEKPRHRKNSAPSKSHMPLLLSFSIGIAISLVFVYPFLGKRTTSQTNNDIKKPGIEKTVAIEEKEKPQKDKTPQISAPTQKSEYQKLSKVSSLYNARWRLQNGIWVGTAQKSFGLMTISDFPNWKNYEFKADVLIKEGRLGIFVRNFTQTAQFPNFLGQMGIFPHKNRWFSVTATVRGNQLLIQVDNTDRRLTRFSIPSANPGVVGFGLAIERANKNALAYVKNIRMKKLP</sequence>
<feature type="compositionally biased region" description="Basic and acidic residues" evidence="1">
    <location>
        <begin position="453"/>
        <end position="476"/>
    </location>
</feature>
<dbReference type="GO" id="GO:0005524">
    <property type="term" value="F:ATP binding"/>
    <property type="evidence" value="ECO:0007669"/>
    <property type="project" value="InterPro"/>
</dbReference>
<evidence type="ECO:0000313" key="4">
    <source>
        <dbReference type="EMBL" id="BBM83762.1"/>
    </source>
</evidence>
<protein>
    <submittedName>
        <fullName evidence="4">Serine/threonine protein kinase</fullName>
    </submittedName>
</protein>
<keyword evidence="2" id="KW-0812">Transmembrane</keyword>
<feature type="region of interest" description="Disordered" evidence="1">
    <location>
        <begin position="449"/>
        <end position="485"/>
    </location>
</feature>
<dbReference type="Pfam" id="PF00069">
    <property type="entry name" value="Pkinase"/>
    <property type="match status" value="1"/>
</dbReference>
<dbReference type="CDD" id="cd14014">
    <property type="entry name" value="STKc_PknB_like"/>
    <property type="match status" value="1"/>
</dbReference>
<evidence type="ECO:0000256" key="2">
    <source>
        <dbReference type="SAM" id="Phobius"/>
    </source>
</evidence>
<keyword evidence="2" id="KW-1133">Transmembrane helix</keyword>
<dbReference type="Proteomes" id="UP000326354">
    <property type="component" value="Chromosome"/>
</dbReference>
<keyword evidence="2" id="KW-0472">Membrane</keyword>
<keyword evidence="5" id="KW-1185">Reference proteome</keyword>
<reference evidence="4 5" key="1">
    <citation type="submission" date="2019-08" db="EMBL/GenBank/DDBJ databases">
        <title>Complete genome sequence of Candidatus Uab amorphum.</title>
        <authorList>
            <person name="Shiratori T."/>
            <person name="Suzuki S."/>
            <person name="Kakizawa Y."/>
            <person name="Ishida K."/>
        </authorList>
    </citation>
    <scope>NUCLEOTIDE SEQUENCE [LARGE SCALE GENOMIC DNA]</scope>
    <source>
        <strain evidence="4 5">SRT547</strain>
    </source>
</reference>
<dbReference type="InterPro" id="IPR000719">
    <property type="entry name" value="Prot_kinase_dom"/>
</dbReference>
<keyword evidence="4" id="KW-0808">Transferase</keyword>
<evidence type="ECO:0000259" key="3">
    <source>
        <dbReference type="PROSITE" id="PS50011"/>
    </source>
</evidence>
<dbReference type="GO" id="GO:0004674">
    <property type="term" value="F:protein serine/threonine kinase activity"/>
    <property type="evidence" value="ECO:0007669"/>
    <property type="project" value="UniProtKB-KW"/>
</dbReference>